<evidence type="ECO:0000313" key="15">
    <source>
        <dbReference type="Proteomes" id="UP000053664"/>
    </source>
</evidence>
<comment type="subcellular location">
    <subcellularLocation>
        <location evidence="1">Endomembrane system</location>
        <topology evidence="1">Multi-pass membrane protein</topology>
    </subcellularLocation>
</comment>
<dbReference type="eggNOG" id="ENOG502S387">
    <property type="taxonomic scope" value="Eukaryota"/>
</dbReference>
<organism evidence="14 15">
    <name type="scientific">Pseudozyma flocculosa PF-1</name>
    <dbReference type="NCBI Taxonomy" id="1277687"/>
    <lineage>
        <taxon>Eukaryota</taxon>
        <taxon>Fungi</taxon>
        <taxon>Dikarya</taxon>
        <taxon>Basidiomycota</taxon>
        <taxon>Ustilaginomycotina</taxon>
        <taxon>Ustilaginomycetes</taxon>
        <taxon>Ustilaginales</taxon>
        <taxon>Ustilaginaceae</taxon>
        <taxon>Pseudozyma</taxon>
    </lineage>
</organism>
<feature type="transmembrane region" description="Helical" evidence="11">
    <location>
        <begin position="235"/>
        <end position="255"/>
    </location>
</feature>
<dbReference type="PROSITE" id="PS50216">
    <property type="entry name" value="DHHC"/>
    <property type="match status" value="1"/>
</dbReference>
<evidence type="ECO:0000256" key="11">
    <source>
        <dbReference type="RuleBase" id="RU079119"/>
    </source>
</evidence>
<dbReference type="RefSeq" id="XP_007879346.1">
    <property type="nucleotide sequence ID" value="XM_007881155.1"/>
</dbReference>
<dbReference type="GO" id="GO:0006612">
    <property type="term" value="P:protein targeting to membrane"/>
    <property type="evidence" value="ECO:0007669"/>
    <property type="project" value="TreeGrafter"/>
</dbReference>
<dbReference type="InterPro" id="IPR001594">
    <property type="entry name" value="Palmitoyltrfase_DHHC"/>
</dbReference>
<feature type="domain" description="Palmitoyltransferase DHHC" evidence="13">
    <location>
        <begin position="188"/>
        <end position="251"/>
    </location>
</feature>
<evidence type="ECO:0000256" key="7">
    <source>
        <dbReference type="ARBA" id="ARBA00023139"/>
    </source>
</evidence>
<dbReference type="GeneID" id="19317744"/>
<dbReference type="EC" id="2.3.1.225" evidence="11"/>
<dbReference type="PANTHER" id="PTHR22883">
    <property type="entry name" value="ZINC FINGER DHHC DOMAIN CONTAINING PROTEIN"/>
    <property type="match status" value="1"/>
</dbReference>
<dbReference type="OrthoDB" id="302728at2759"/>
<evidence type="ECO:0000256" key="1">
    <source>
        <dbReference type="ARBA" id="ARBA00004127"/>
    </source>
</evidence>
<dbReference type="Proteomes" id="UP000053664">
    <property type="component" value="Unassembled WGS sequence"/>
</dbReference>
<dbReference type="KEGG" id="pfp:PFL1_03636"/>
<evidence type="ECO:0000256" key="9">
    <source>
        <dbReference type="ARBA" id="ARBA00023315"/>
    </source>
</evidence>
<keyword evidence="9 11" id="KW-0012">Acyltransferase</keyword>
<sequence>MSSAPEPSCCATPPAALRLRPTRRTVAAGGQEAGSAAEAGRVGGPDDGAADTLRTPSQPSRAATKRRFRINRLLGRIVPLIILVYVGYTYQLVVFRYNYGHVCKVLGRPGLSAAHLLPAHIGFLAAVRSYLRVFLAHSSTSPRRGLRGRLARLCGSSFEPHDGLRLERGQEGIRACQPDGSPLRCWRDACNGSIRGARTRHCGDCGTCRVGFDHHCAWFDNDVTAPATLRPFVHFLVLIPPLVAWAFAPLLPVAWRHARAIWRMARQDPEIASRWWDRRRSWAGGPVFRYAVGWIWAGQKASSLPYRHGTTLLDRPSPRIPFLVAFGVVFSSIAAILATSTLRQLSRGELTIDVERRKAHRRLLSSTSAAEPTDESRRRLDVLEPRVHFSVPVSLFSPGDGERSIGRGEGEDEQKREVVSIRLDEGVWRRRAGPGRGDWIENLCFFLWDDDAETSMAGQWPLSDKVHHELVRRAEAQYRQRQK</sequence>
<feature type="region of interest" description="Disordered" evidence="12">
    <location>
        <begin position="21"/>
        <end position="62"/>
    </location>
</feature>
<dbReference type="Pfam" id="PF01529">
    <property type="entry name" value="DHHC"/>
    <property type="match status" value="1"/>
</dbReference>
<name>A0A061H863_9BASI</name>
<dbReference type="GO" id="GO:0005783">
    <property type="term" value="C:endoplasmic reticulum"/>
    <property type="evidence" value="ECO:0007669"/>
    <property type="project" value="TreeGrafter"/>
</dbReference>
<comment type="catalytic activity">
    <reaction evidence="10 11">
        <text>L-cysteinyl-[protein] + hexadecanoyl-CoA = S-hexadecanoyl-L-cysteinyl-[protein] + CoA</text>
        <dbReference type="Rhea" id="RHEA:36683"/>
        <dbReference type="Rhea" id="RHEA-COMP:10131"/>
        <dbReference type="Rhea" id="RHEA-COMP:11032"/>
        <dbReference type="ChEBI" id="CHEBI:29950"/>
        <dbReference type="ChEBI" id="CHEBI:57287"/>
        <dbReference type="ChEBI" id="CHEBI:57379"/>
        <dbReference type="ChEBI" id="CHEBI:74151"/>
        <dbReference type="EC" id="2.3.1.225"/>
    </reaction>
</comment>
<reference evidence="14 15" key="1">
    <citation type="journal article" date="2013" name="Plant Cell">
        <title>The transition from a phytopathogenic smut ancestor to an anamorphic biocontrol agent deciphered by comparative whole-genome analysis.</title>
        <authorList>
            <person name="Lefebvre F."/>
            <person name="Joly D.L."/>
            <person name="Labbe C."/>
            <person name="Teichmann B."/>
            <person name="Linning R."/>
            <person name="Belzile F."/>
            <person name="Bakkeren G."/>
            <person name="Belanger R.R."/>
        </authorList>
    </citation>
    <scope>NUCLEOTIDE SEQUENCE [LARGE SCALE GENOMIC DNA]</scope>
    <source>
        <strain evidence="14 15">PF-1</strain>
    </source>
</reference>
<keyword evidence="6 11" id="KW-0472">Membrane</keyword>
<dbReference type="PANTHER" id="PTHR22883:SF301">
    <property type="entry name" value="PALMITOYLTRANSFERASE ZDHHC12"/>
    <property type="match status" value="1"/>
</dbReference>
<dbReference type="InterPro" id="IPR039859">
    <property type="entry name" value="PFA4/ZDH16/20/ERF2-like"/>
</dbReference>
<proteinExistence type="inferred from homology"/>
<evidence type="ECO:0000256" key="6">
    <source>
        <dbReference type="ARBA" id="ARBA00023136"/>
    </source>
</evidence>
<keyword evidence="7" id="KW-0564">Palmitate</keyword>
<keyword evidence="8" id="KW-0449">Lipoprotein</keyword>
<feature type="compositionally biased region" description="Low complexity" evidence="12">
    <location>
        <begin position="21"/>
        <end position="40"/>
    </location>
</feature>
<evidence type="ECO:0000256" key="3">
    <source>
        <dbReference type="ARBA" id="ARBA00022679"/>
    </source>
</evidence>
<evidence type="ECO:0000256" key="10">
    <source>
        <dbReference type="ARBA" id="ARBA00048048"/>
    </source>
</evidence>
<dbReference type="GO" id="GO:0005794">
    <property type="term" value="C:Golgi apparatus"/>
    <property type="evidence" value="ECO:0007669"/>
    <property type="project" value="TreeGrafter"/>
</dbReference>
<gene>
    <name evidence="14" type="ORF">PFL1_03636</name>
</gene>
<feature type="transmembrane region" description="Helical" evidence="11">
    <location>
        <begin position="320"/>
        <end position="338"/>
    </location>
</feature>
<dbReference type="GO" id="GO:0019706">
    <property type="term" value="F:protein-cysteine S-palmitoyltransferase activity"/>
    <property type="evidence" value="ECO:0007669"/>
    <property type="project" value="UniProtKB-EC"/>
</dbReference>
<feature type="transmembrane region" description="Helical" evidence="11">
    <location>
        <begin position="73"/>
        <end position="93"/>
    </location>
</feature>
<keyword evidence="3 11" id="KW-0808">Transferase</keyword>
<comment type="similarity">
    <text evidence="2 11">Belongs to the DHHC palmitoyltransferase family.</text>
</comment>
<dbReference type="EMBL" id="KE361633">
    <property type="protein sequence ID" value="EPQ28833.1"/>
    <property type="molecule type" value="Genomic_DNA"/>
</dbReference>
<feature type="transmembrane region" description="Helical" evidence="11">
    <location>
        <begin position="113"/>
        <end position="135"/>
    </location>
</feature>
<dbReference type="AlphaFoldDB" id="A0A061H863"/>
<evidence type="ECO:0000256" key="8">
    <source>
        <dbReference type="ARBA" id="ARBA00023288"/>
    </source>
</evidence>
<dbReference type="HOGENOM" id="CLU_578880_0_0_1"/>
<evidence type="ECO:0000256" key="12">
    <source>
        <dbReference type="SAM" id="MobiDB-lite"/>
    </source>
</evidence>
<accession>A0A061H863</accession>
<keyword evidence="4 11" id="KW-0812">Transmembrane</keyword>
<evidence type="ECO:0000256" key="2">
    <source>
        <dbReference type="ARBA" id="ARBA00008574"/>
    </source>
</evidence>
<evidence type="ECO:0000313" key="14">
    <source>
        <dbReference type="EMBL" id="EPQ28833.1"/>
    </source>
</evidence>
<comment type="domain">
    <text evidence="11">The DHHC domain is required for palmitoyltransferase activity.</text>
</comment>
<keyword evidence="5 11" id="KW-1133">Transmembrane helix</keyword>
<evidence type="ECO:0000256" key="4">
    <source>
        <dbReference type="ARBA" id="ARBA00022692"/>
    </source>
</evidence>
<evidence type="ECO:0000259" key="13">
    <source>
        <dbReference type="Pfam" id="PF01529"/>
    </source>
</evidence>
<protein>
    <recommendedName>
        <fullName evidence="11">Palmitoyltransferase</fullName>
        <ecNumber evidence="11">2.3.1.225</ecNumber>
    </recommendedName>
</protein>
<evidence type="ECO:0000256" key="5">
    <source>
        <dbReference type="ARBA" id="ARBA00022989"/>
    </source>
</evidence>